<accession>X1VVU9</accession>
<gene>
    <name evidence="1" type="ORF">S12H4_44374</name>
</gene>
<evidence type="ECO:0008006" key="2">
    <source>
        <dbReference type="Google" id="ProtNLM"/>
    </source>
</evidence>
<dbReference type="InterPro" id="IPR011990">
    <property type="entry name" value="TPR-like_helical_dom_sf"/>
</dbReference>
<sequence length="89" mass="10334">FNSLGRIFHEMGDSLNGLDKCNGALRIYDRLKNDEGKLDSLNYLGIIYRDQWNYIKALDYFEDGFQMAETLGNLELKANFSNQISTIFR</sequence>
<comment type="caution">
    <text evidence="1">The sequence shown here is derived from an EMBL/GenBank/DDBJ whole genome shotgun (WGS) entry which is preliminary data.</text>
</comment>
<evidence type="ECO:0000313" key="1">
    <source>
        <dbReference type="EMBL" id="GAJ14915.1"/>
    </source>
</evidence>
<protein>
    <recommendedName>
        <fullName evidence="2">MalT-like TPR region domain-containing protein</fullName>
    </recommendedName>
</protein>
<dbReference type="SUPFAM" id="SSF48452">
    <property type="entry name" value="TPR-like"/>
    <property type="match status" value="1"/>
</dbReference>
<name>X1VVU9_9ZZZZ</name>
<reference evidence="1" key="1">
    <citation type="journal article" date="2014" name="Front. Microbiol.">
        <title>High frequency of phylogenetically diverse reductive dehalogenase-homologous genes in deep subseafloor sedimentary metagenomes.</title>
        <authorList>
            <person name="Kawai M."/>
            <person name="Futagami T."/>
            <person name="Toyoda A."/>
            <person name="Takaki Y."/>
            <person name="Nishi S."/>
            <person name="Hori S."/>
            <person name="Arai W."/>
            <person name="Tsubouchi T."/>
            <person name="Morono Y."/>
            <person name="Uchiyama I."/>
            <person name="Ito T."/>
            <person name="Fujiyama A."/>
            <person name="Inagaki F."/>
            <person name="Takami H."/>
        </authorList>
    </citation>
    <scope>NUCLEOTIDE SEQUENCE</scope>
    <source>
        <strain evidence="1">Expedition CK06-06</strain>
    </source>
</reference>
<proteinExistence type="predicted"/>
<dbReference type="AlphaFoldDB" id="X1VVU9"/>
<dbReference type="Gene3D" id="1.25.40.10">
    <property type="entry name" value="Tetratricopeptide repeat domain"/>
    <property type="match status" value="1"/>
</dbReference>
<dbReference type="Pfam" id="PF13424">
    <property type="entry name" value="TPR_12"/>
    <property type="match status" value="1"/>
</dbReference>
<feature type="non-terminal residue" evidence="1">
    <location>
        <position position="1"/>
    </location>
</feature>
<dbReference type="EMBL" id="BARW01027337">
    <property type="protein sequence ID" value="GAJ14915.1"/>
    <property type="molecule type" value="Genomic_DNA"/>
</dbReference>
<organism evidence="1">
    <name type="scientific">marine sediment metagenome</name>
    <dbReference type="NCBI Taxonomy" id="412755"/>
    <lineage>
        <taxon>unclassified sequences</taxon>
        <taxon>metagenomes</taxon>
        <taxon>ecological metagenomes</taxon>
    </lineage>
</organism>